<accession>A0A2K8SKS1</accession>
<dbReference type="KEGG" id="nfl:COO91_01963"/>
<name>A0A2K8SKS1_9NOSO</name>
<dbReference type="Proteomes" id="UP000232003">
    <property type="component" value="Chromosome"/>
</dbReference>
<dbReference type="AlphaFoldDB" id="A0A2K8SKS1"/>
<keyword evidence="2" id="KW-1185">Reference proteome</keyword>
<sequence>MAKTYCRQRSPELLDRIFDSLPVEVNRQIMQGIAVAFQHDADILGWFCGYVAGEINCREDNQSRHQPITELSKTLIRAGMEPFTDFLPYPVCRLVILNPEKFGLLPDKVKAVLQKGFVVNERTSEQANQINDALLQEFVV</sequence>
<dbReference type="EMBL" id="CP024785">
    <property type="protein sequence ID" value="AUB36064.1"/>
    <property type="molecule type" value="Genomic_DNA"/>
</dbReference>
<organism evidence="1 2">
    <name type="scientific">Nostoc flagelliforme CCNUN1</name>
    <dbReference type="NCBI Taxonomy" id="2038116"/>
    <lineage>
        <taxon>Bacteria</taxon>
        <taxon>Bacillati</taxon>
        <taxon>Cyanobacteriota</taxon>
        <taxon>Cyanophyceae</taxon>
        <taxon>Nostocales</taxon>
        <taxon>Nostocaceae</taxon>
        <taxon>Nostoc</taxon>
    </lineage>
</organism>
<reference evidence="1 2" key="1">
    <citation type="submission" date="2017-11" db="EMBL/GenBank/DDBJ databases">
        <title>Complete genome of a free-living desiccation-tolerant cyanobacterium and its photosynthetic adaptation to extreme terrestrial habitat.</title>
        <authorList>
            <person name="Shang J."/>
        </authorList>
    </citation>
    <scope>NUCLEOTIDE SEQUENCE [LARGE SCALE GENOMIC DNA]</scope>
    <source>
        <strain evidence="1 2">CCNUN1</strain>
    </source>
</reference>
<evidence type="ECO:0000313" key="1">
    <source>
        <dbReference type="EMBL" id="AUB36064.1"/>
    </source>
</evidence>
<protein>
    <submittedName>
        <fullName evidence="1">Uncharacterized protein</fullName>
    </submittedName>
</protein>
<proteinExistence type="predicted"/>
<evidence type="ECO:0000313" key="2">
    <source>
        <dbReference type="Proteomes" id="UP000232003"/>
    </source>
</evidence>
<gene>
    <name evidence="1" type="ORF">COO91_01963</name>
</gene>